<name>A0A6J5KN58_9CAUD</name>
<sequence length="511" mass="52674">MAMFVFPAFSILSSTVLNNNFAQCLLTDGSNIGSLPLGSLATSAATTINGKTGAAWSLGDRLSKRSFVEALDFGVASGSPIYGPTNSSVINALMAGISAFGGGTLVLPRGDVYIDTTLDNKYPRVMVVGYGTDTFHDSGVSTAANPMYGTRLMASSATPMLKLRTPYAAEQGVAVGNTWKYCGSGFKGLSLNGQATATSAIVIDSVGNVDVDIYATNFNSTQFVTVQCGITGTDLGEACDVSNSSLVFRLRMIDTAADIASNGVLFTGSINANVCLNQRVIINGQYKNGTLFKCVSADNNSIWLQATRASGGSGNAVYMCGPTVIHPTGGENNFFTYINSPSSGLIYNEGTDTGGVTAGIYNRVLAQDTSNGGSLPTSGTGSSWSWETSKNVLVNKALGPTAISNDANTGAPAQRALMSSETLRVHNQSSNHVRFTNGSTDEWAINVNGTSGLRITSPGGTGNITLGGVSPLAHSILSSSTSYANDAAAAGGGVAIGQLYRNGSVVQIRIT</sequence>
<organism evidence="1">
    <name type="scientific">uncultured Caudovirales phage</name>
    <dbReference type="NCBI Taxonomy" id="2100421"/>
    <lineage>
        <taxon>Viruses</taxon>
        <taxon>Duplodnaviria</taxon>
        <taxon>Heunggongvirae</taxon>
        <taxon>Uroviricota</taxon>
        <taxon>Caudoviricetes</taxon>
        <taxon>Peduoviridae</taxon>
        <taxon>Maltschvirus</taxon>
        <taxon>Maltschvirus maltsch</taxon>
    </lineage>
</organism>
<gene>
    <name evidence="1" type="ORF">UFOVP28_46</name>
</gene>
<proteinExistence type="predicted"/>
<evidence type="ECO:0000313" key="1">
    <source>
        <dbReference type="EMBL" id="CAB4122795.1"/>
    </source>
</evidence>
<protein>
    <submittedName>
        <fullName evidence="1">Uncharacterized protein</fullName>
    </submittedName>
</protein>
<reference evidence="1" key="1">
    <citation type="submission" date="2020-04" db="EMBL/GenBank/DDBJ databases">
        <authorList>
            <person name="Chiriac C."/>
            <person name="Salcher M."/>
            <person name="Ghai R."/>
            <person name="Kavagutti S V."/>
        </authorList>
    </citation>
    <scope>NUCLEOTIDE SEQUENCE</scope>
</reference>
<dbReference type="EMBL" id="LR796165">
    <property type="protein sequence ID" value="CAB4122795.1"/>
    <property type="molecule type" value="Genomic_DNA"/>
</dbReference>
<accession>A0A6J5KN58</accession>